<reference evidence="2" key="1">
    <citation type="submission" date="2014-09" db="EMBL/GenBank/DDBJ databases">
        <authorList>
            <person name="Magalhaes I.L.F."/>
            <person name="Oliveira U."/>
            <person name="Santos F.R."/>
            <person name="Vidigal T.H.D.A."/>
            <person name="Brescovit A.D."/>
            <person name="Santos A.J."/>
        </authorList>
    </citation>
    <scope>NUCLEOTIDE SEQUENCE</scope>
    <source>
        <tissue evidence="2">Shoot tissue taken approximately 20 cm above the soil surface</tissue>
    </source>
</reference>
<feature type="transmembrane region" description="Helical" evidence="1">
    <location>
        <begin position="6"/>
        <end position="24"/>
    </location>
</feature>
<evidence type="ECO:0000256" key="1">
    <source>
        <dbReference type="SAM" id="Phobius"/>
    </source>
</evidence>
<dbReference type="AlphaFoldDB" id="A0A0A9DTJ4"/>
<reference evidence="2" key="2">
    <citation type="journal article" date="2015" name="Data Brief">
        <title>Shoot transcriptome of the giant reed, Arundo donax.</title>
        <authorList>
            <person name="Barrero R.A."/>
            <person name="Guerrero F.D."/>
            <person name="Moolhuijzen P."/>
            <person name="Goolsby J.A."/>
            <person name="Tidwell J."/>
            <person name="Bellgard S.E."/>
            <person name="Bellgard M.I."/>
        </authorList>
    </citation>
    <scope>NUCLEOTIDE SEQUENCE</scope>
    <source>
        <tissue evidence="2">Shoot tissue taken approximately 20 cm above the soil surface</tissue>
    </source>
</reference>
<keyword evidence="1" id="KW-0472">Membrane</keyword>
<organism evidence="2">
    <name type="scientific">Arundo donax</name>
    <name type="common">Giant reed</name>
    <name type="synonym">Donax arundinaceus</name>
    <dbReference type="NCBI Taxonomy" id="35708"/>
    <lineage>
        <taxon>Eukaryota</taxon>
        <taxon>Viridiplantae</taxon>
        <taxon>Streptophyta</taxon>
        <taxon>Embryophyta</taxon>
        <taxon>Tracheophyta</taxon>
        <taxon>Spermatophyta</taxon>
        <taxon>Magnoliopsida</taxon>
        <taxon>Liliopsida</taxon>
        <taxon>Poales</taxon>
        <taxon>Poaceae</taxon>
        <taxon>PACMAD clade</taxon>
        <taxon>Arundinoideae</taxon>
        <taxon>Arundineae</taxon>
        <taxon>Arundo</taxon>
    </lineage>
</organism>
<evidence type="ECO:0000313" key="2">
    <source>
        <dbReference type="EMBL" id="JAD91909.1"/>
    </source>
</evidence>
<sequence>MGLLPVTVMVTVVTSIMVEVVSLVEYHAGFFLC</sequence>
<accession>A0A0A9DTJ4</accession>
<name>A0A0A9DTJ4_ARUDO</name>
<keyword evidence="1" id="KW-0812">Transmembrane</keyword>
<protein>
    <submittedName>
        <fullName evidence="2">Uncharacterized protein</fullName>
    </submittedName>
</protein>
<keyword evidence="1" id="KW-1133">Transmembrane helix</keyword>
<dbReference type="EMBL" id="GBRH01205986">
    <property type="protein sequence ID" value="JAD91909.1"/>
    <property type="molecule type" value="Transcribed_RNA"/>
</dbReference>
<proteinExistence type="predicted"/>